<dbReference type="Gene3D" id="3.20.20.140">
    <property type="entry name" value="Metal-dependent hydrolases"/>
    <property type="match status" value="1"/>
</dbReference>
<dbReference type="PROSITE" id="PS51365">
    <property type="entry name" value="RENAL_DIPEPTIDASE_2"/>
    <property type="match status" value="1"/>
</dbReference>
<dbReference type="EMBL" id="AP019823">
    <property type="protein sequence ID" value="BBM38218.1"/>
    <property type="molecule type" value="Genomic_DNA"/>
</dbReference>
<organism evidence="1 2">
    <name type="scientific">Leptotrichia hofstadii</name>
    <dbReference type="NCBI Taxonomy" id="157688"/>
    <lineage>
        <taxon>Bacteria</taxon>
        <taxon>Fusobacteriati</taxon>
        <taxon>Fusobacteriota</taxon>
        <taxon>Fusobacteriia</taxon>
        <taxon>Fusobacteriales</taxon>
        <taxon>Leptotrichiaceae</taxon>
        <taxon>Leptotrichia</taxon>
    </lineage>
</organism>
<dbReference type="AlphaFoldDB" id="A0A510JG20"/>
<dbReference type="GO" id="GO:0070573">
    <property type="term" value="F:metallodipeptidase activity"/>
    <property type="evidence" value="ECO:0007669"/>
    <property type="project" value="InterPro"/>
</dbReference>
<dbReference type="InterPro" id="IPR008257">
    <property type="entry name" value="Pept_M19"/>
</dbReference>
<dbReference type="PANTHER" id="PTHR10443:SF12">
    <property type="entry name" value="DIPEPTIDASE"/>
    <property type="match status" value="1"/>
</dbReference>
<dbReference type="GO" id="GO:0006508">
    <property type="term" value="P:proteolysis"/>
    <property type="evidence" value="ECO:0007669"/>
    <property type="project" value="InterPro"/>
</dbReference>
<dbReference type="RefSeq" id="WP_026746626.1">
    <property type="nucleotide sequence ID" value="NZ_AP019823.1"/>
</dbReference>
<gene>
    <name evidence="1" type="ORF">JCM16775_0926</name>
</gene>
<reference evidence="1 2" key="1">
    <citation type="submission" date="2019-07" db="EMBL/GenBank/DDBJ databases">
        <title>Complete Genome Sequence of Leptotrichia hofstadii Strain JCM16775.</title>
        <authorList>
            <person name="Watanabe S."/>
            <person name="Cui L."/>
        </authorList>
    </citation>
    <scope>NUCLEOTIDE SEQUENCE [LARGE SCALE GENOMIC DNA]</scope>
    <source>
        <strain evidence="1 2">JCM16775</strain>
    </source>
</reference>
<name>A0A510JG20_9FUSO</name>
<dbReference type="KEGG" id="lhf:JCM16775_0926"/>
<sequence>MFFDMHADVWTDNFWEYQKGNKDVIRNKYKEKFLKGGLSGGIFVIYLNVNEVENAEEYFFADLRAMTEELYHARDLIKVIKEPSDFKIFENWKTTKEEDKKFGVMLGIEGLPGIGDKLDYIYLLNQLSVRHIGMTWNETNAFATGQSGDKNRGLTSLGIDAVRIINELGILLDVSHANDKTFWDIAKHSKKPFFASHSNARSLCPSMRNLTDDQILCIGERGGMVGMNSYHNFVSQNENEKNLEMLLNHLEYVAEKIGLDKVGFGLDFAEYYTPEGEEADGLLGLHDVTELGNVKNALKKRGYSENEIEMVTYKNFIDFFGRVRNSK</sequence>
<proteinExistence type="predicted"/>
<dbReference type="Proteomes" id="UP000321892">
    <property type="component" value="Chromosome"/>
</dbReference>
<accession>A0A510JG20</accession>
<evidence type="ECO:0000313" key="2">
    <source>
        <dbReference type="Proteomes" id="UP000321892"/>
    </source>
</evidence>
<dbReference type="SUPFAM" id="SSF51556">
    <property type="entry name" value="Metallo-dependent hydrolases"/>
    <property type="match status" value="1"/>
</dbReference>
<evidence type="ECO:0000313" key="1">
    <source>
        <dbReference type="EMBL" id="BBM38218.1"/>
    </source>
</evidence>
<dbReference type="InterPro" id="IPR032466">
    <property type="entry name" value="Metal_Hydrolase"/>
</dbReference>
<dbReference type="PANTHER" id="PTHR10443">
    <property type="entry name" value="MICROSOMAL DIPEPTIDASE"/>
    <property type="match status" value="1"/>
</dbReference>
<protein>
    <submittedName>
        <fullName evidence="1">Peptidase M19</fullName>
    </submittedName>
</protein>
<dbReference type="Pfam" id="PF01244">
    <property type="entry name" value="Peptidase_M19"/>
    <property type="match status" value="1"/>
</dbReference>
<keyword evidence="2" id="KW-1185">Reference proteome</keyword>
<dbReference type="OrthoDB" id="9804920at2"/>